<proteinExistence type="predicted"/>
<accession>A0A1I6H4P2</accession>
<evidence type="ECO:0000313" key="2">
    <source>
        <dbReference type="Proteomes" id="UP000199290"/>
    </source>
</evidence>
<organism evidence="1 2">
    <name type="scientific">Marinobacter gudaonensis</name>
    <dbReference type="NCBI Taxonomy" id="375760"/>
    <lineage>
        <taxon>Bacteria</taxon>
        <taxon>Pseudomonadati</taxon>
        <taxon>Pseudomonadota</taxon>
        <taxon>Gammaproteobacteria</taxon>
        <taxon>Pseudomonadales</taxon>
        <taxon>Marinobacteraceae</taxon>
        <taxon>Marinobacter</taxon>
    </lineage>
</organism>
<dbReference type="EMBL" id="FOYV01000001">
    <property type="protein sequence ID" value="SFR49466.1"/>
    <property type="molecule type" value="Genomic_DNA"/>
</dbReference>
<dbReference type="RefSeq" id="WP_091989804.1">
    <property type="nucleotide sequence ID" value="NZ_FOYV01000001.1"/>
</dbReference>
<keyword evidence="2" id="KW-1185">Reference proteome</keyword>
<dbReference type="Proteomes" id="UP000199290">
    <property type="component" value="Unassembled WGS sequence"/>
</dbReference>
<dbReference type="OrthoDB" id="6372117at2"/>
<sequence>MPSWFINGRTLKISLLTMLFSGLLVVFLSGPSHTALDPQLDEHHSPVLVFVGESGDSSSPDTPASVSSLLRFPAGEFRAFYSSSLDFIQPPLRLLSYPLLPQAPPHLV</sequence>
<protein>
    <submittedName>
        <fullName evidence="1">Uncharacterized protein</fullName>
    </submittedName>
</protein>
<name>A0A1I6H4P2_9GAMM</name>
<gene>
    <name evidence="1" type="ORF">SAMN04488073_2297</name>
</gene>
<dbReference type="AlphaFoldDB" id="A0A1I6H4P2"/>
<reference evidence="2" key="1">
    <citation type="submission" date="2016-10" db="EMBL/GenBank/DDBJ databases">
        <authorList>
            <person name="Varghese N."/>
            <person name="Submissions S."/>
        </authorList>
    </citation>
    <scope>NUCLEOTIDE SEQUENCE [LARGE SCALE GENOMIC DNA]</scope>
    <source>
        <strain evidence="2">CGMCC 1.6294</strain>
    </source>
</reference>
<evidence type="ECO:0000313" key="1">
    <source>
        <dbReference type="EMBL" id="SFR49466.1"/>
    </source>
</evidence>